<reference evidence="1" key="2">
    <citation type="submission" date="2021-12" db="EMBL/GenBank/DDBJ databases">
        <title>Resequencing data analysis of finger millet.</title>
        <authorList>
            <person name="Hatakeyama M."/>
            <person name="Aluri S."/>
            <person name="Balachadran M.T."/>
            <person name="Sivarajan S.R."/>
            <person name="Poveda L."/>
            <person name="Shimizu-Inatsugi R."/>
            <person name="Schlapbach R."/>
            <person name="Sreeman S.M."/>
            <person name="Shimizu K.K."/>
        </authorList>
    </citation>
    <scope>NUCLEOTIDE SEQUENCE</scope>
</reference>
<sequence length="111" mass="11493">MQVVIYRFSQVEISGGTLGVGTGRAEDGCAPASGCSCGGLESSTPSCAEAATFSALRRTGAAAAVLGVLVKLRAAFHVLQASKGRASGIIQRRREKQRRARFARVQAAAAR</sequence>
<keyword evidence="2" id="KW-1185">Reference proteome</keyword>
<gene>
    <name evidence="1" type="primary">ga22346</name>
    <name evidence="1" type="ORF">PR202_ga22346</name>
</gene>
<accession>A0AAV5D3C7</accession>
<organism evidence="1 2">
    <name type="scientific">Eleusine coracana subsp. coracana</name>
    <dbReference type="NCBI Taxonomy" id="191504"/>
    <lineage>
        <taxon>Eukaryota</taxon>
        <taxon>Viridiplantae</taxon>
        <taxon>Streptophyta</taxon>
        <taxon>Embryophyta</taxon>
        <taxon>Tracheophyta</taxon>
        <taxon>Spermatophyta</taxon>
        <taxon>Magnoliopsida</taxon>
        <taxon>Liliopsida</taxon>
        <taxon>Poales</taxon>
        <taxon>Poaceae</taxon>
        <taxon>PACMAD clade</taxon>
        <taxon>Chloridoideae</taxon>
        <taxon>Cynodonteae</taxon>
        <taxon>Eleusininae</taxon>
        <taxon>Eleusine</taxon>
    </lineage>
</organism>
<evidence type="ECO:0000313" key="1">
    <source>
        <dbReference type="EMBL" id="GJN04774.1"/>
    </source>
</evidence>
<comment type="caution">
    <text evidence="1">The sequence shown here is derived from an EMBL/GenBank/DDBJ whole genome shotgun (WGS) entry which is preliminary data.</text>
</comment>
<dbReference type="AlphaFoldDB" id="A0AAV5D3C7"/>
<evidence type="ECO:0000313" key="2">
    <source>
        <dbReference type="Proteomes" id="UP001054889"/>
    </source>
</evidence>
<dbReference type="Proteomes" id="UP001054889">
    <property type="component" value="Unassembled WGS sequence"/>
</dbReference>
<protein>
    <submittedName>
        <fullName evidence="1">Uncharacterized protein</fullName>
    </submittedName>
</protein>
<name>A0AAV5D3C7_ELECO</name>
<dbReference type="EMBL" id="BQKI01000011">
    <property type="protein sequence ID" value="GJN04774.1"/>
    <property type="molecule type" value="Genomic_DNA"/>
</dbReference>
<proteinExistence type="predicted"/>
<reference evidence="1" key="1">
    <citation type="journal article" date="2018" name="DNA Res.">
        <title>Multiple hybrid de novo genome assembly of finger millet, an orphan allotetraploid crop.</title>
        <authorList>
            <person name="Hatakeyama M."/>
            <person name="Aluri S."/>
            <person name="Balachadran M.T."/>
            <person name="Sivarajan S.R."/>
            <person name="Patrignani A."/>
            <person name="Gruter S."/>
            <person name="Poveda L."/>
            <person name="Shimizu-Inatsugi R."/>
            <person name="Baeten J."/>
            <person name="Francoijs K.J."/>
            <person name="Nataraja K.N."/>
            <person name="Reddy Y.A.N."/>
            <person name="Phadnis S."/>
            <person name="Ravikumar R.L."/>
            <person name="Schlapbach R."/>
            <person name="Sreeman S.M."/>
            <person name="Shimizu K.K."/>
        </authorList>
    </citation>
    <scope>NUCLEOTIDE SEQUENCE</scope>
</reference>